<feature type="compositionally biased region" description="Basic and acidic residues" evidence="6">
    <location>
        <begin position="102"/>
        <end position="132"/>
    </location>
</feature>
<dbReference type="InterPro" id="IPR036322">
    <property type="entry name" value="WD40_repeat_dom_sf"/>
</dbReference>
<evidence type="ECO:0000256" key="2">
    <source>
        <dbReference type="ARBA" id="ARBA00022737"/>
    </source>
</evidence>
<feature type="repeat" description="WD" evidence="5">
    <location>
        <begin position="319"/>
        <end position="351"/>
    </location>
</feature>
<feature type="repeat" description="WD" evidence="5">
    <location>
        <begin position="415"/>
        <end position="449"/>
    </location>
</feature>
<evidence type="ECO:0000256" key="1">
    <source>
        <dbReference type="ARBA" id="ARBA00022574"/>
    </source>
</evidence>
<dbReference type="PANTHER" id="PTHR16017">
    <property type="entry name" value="GASTRULATION DEFECTIVE PROTEIN 1-RELATED"/>
    <property type="match status" value="1"/>
</dbReference>
<dbReference type="Proteomes" id="UP000677054">
    <property type="component" value="Unassembled WGS sequence"/>
</dbReference>
<feature type="compositionally biased region" description="Acidic residues" evidence="6">
    <location>
        <begin position="182"/>
        <end position="205"/>
    </location>
</feature>
<dbReference type="EMBL" id="LR899652">
    <property type="protein sequence ID" value="CAD7241433.1"/>
    <property type="molecule type" value="Genomic_DNA"/>
</dbReference>
<protein>
    <recommendedName>
        <fullName evidence="4">WD repeat-containing protein 70</fullName>
    </recommendedName>
</protein>
<dbReference type="SMART" id="SM00320">
    <property type="entry name" value="WD40"/>
    <property type="match status" value="6"/>
</dbReference>
<feature type="region of interest" description="Disordered" evidence="6">
    <location>
        <begin position="45"/>
        <end position="223"/>
    </location>
</feature>
<evidence type="ECO:0000313" key="7">
    <source>
        <dbReference type="EMBL" id="CAD7241433.1"/>
    </source>
</evidence>
<sequence length="635" mass="71032">MNKKDKTKISFGKIGFGLSLNKGGTEAVDPEPTKCEETVNITEGGFGTFGKIIDSSDVPSSSSQTSSENVDGGTSSNEQGRKSKVAKDFDVEELVEKTIAQAKERHGDKYSSSDESEKSSEVKAKEQMEKLKIQNQDGEEAESEDEVIGPPLPPEMKNKSEEKEGSDDDEFIGPPMPSRSGEDDEESEEGIEEEDDEDDEEPEERPEEKVPQSHEVTLRHGTKAVSAMALDPSGARLITGGLEYEVKFWDFAGMNASLQSFRCVKPCESHPIKNVQYSTTGDMVLIISGNAQAKVLDRDGYEKLECVKGYQFISDMANTKGHISGLNDGCWHPKKKEEFLTCSDDGSLRLWLVDKPKEHHRIIKTRSKVGLRTAPTCCTFSRDGNIVACGCSDGSLQMWDHRKNFVNTLHLIRDAHMQGSETSRITFSYDDRGLATRGGDDTLKLWDIRQLKSPVHVAGELFNRFPMTDCGFSPDDRMVFTSISLKKGETDGKLLFFDRNTFEKLKEIRVSDSSVIRCLWHPKLNQVMVGCGNGDAKILYDPIKSHRGALLCMAKTQKKRKQVEVFTSQQVIAPHSLRMFRQERPRSTRKQLEKARLDPVKSKRPELPIGGQGILLPLFHLHFINPFPSLTTREE</sequence>
<feature type="compositionally biased region" description="Basic and acidic residues" evidence="6">
    <location>
        <begin position="206"/>
        <end position="218"/>
    </location>
</feature>
<dbReference type="Pfam" id="PF00400">
    <property type="entry name" value="WD40"/>
    <property type="match status" value="3"/>
</dbReference>
<dbReference type="AlphaFoldDB" id="A0A7R8X2F2"/>
<feature type="compositionally biased region" description="Acidic residues" evidence="6">
    <location>
        <begin position="137"/>
        <end position="147"/>
    </location>
</feature>
<dbReference type="InterPro" id="IPR001680">
    <property type="entry name" value="WD40_rpt"/>
</dbReference>
<evidence type="ECO:0000313" key="8">
    <source>
        <dbReference type="Proteomes" id="UP000677054"/>
    </source>
</evidence>
<reference evidence="7" key="1">
    <citation type="submission" date="2020-11" db="EMBL/GenBank/DDBJ databases">
        <authorList>
            <person name="Tran Van P."/>
        </authorList>
    </citation>
    <scope>NUCLEOTIDE SEQUENCE</scope>
</reference>
<keyword evidence="8" id="KW-1185">Reference proteome</keyword>
<dbReference type="EMBL" id="CAJPEV010000135">
    <property type="protein sequence ID" value="CAG0881151.1"/>
    <property type="molecule type" value="Genomic_DNA"/>
</dbReference>
<evidence type="ECO:0000256" key="6">
    <source>
        <dbReference type="SAM" id="MobiDB-lite"/>
    </source>
</evidence>
<feature type="repeat" description="WD" evidence="5">
    <location>
        <begin position="218"/>
        <end position="250"/>
    </location>
</feature>
<accession>A0A7R8X2F2</accession>
<dbReference type="InterPro" id="IPR051858">
    <property type="entry name" value="WD_repeat_GAD-1"/>
</dbReference>
<organism evidence="7">
    <name type="scientific">Darwinula stevensoni</name>
    <dbReference type="NCBI Taxonomy" id="69355"/>
    <lineage>
        <taxon>Eukaryota</taxon>
        <taxon>Metazoa</taxon>
        <taxon>Ecdysozoa</taxon>
        <taxon>Arthropoda</taxon>
        <taxon>Crustacea</taxon>
        <taxon>Oligostraca</taxon>
        <taxon>Ostracoda</taxon>
        <taxon>Podocopa</taxon>
        <taxon>Podocopida</taxon>
        <taxon>Darwinulocopina</taxon>
        <taxon>Darwinuloidea</taxon>
        <taxon>Darwinulidae</taxon>
        <taxon>Darwinula</taxon>
    </lineage>
</organism>
<dbReference type="InterPro" id="IPR015943">
    <property type="entry name" value="WD40/YVTN_repeat-like_dom_sf"/>
</dbReference>
<keyword evidence="2" id="KW-0677">Repeat</keyword>
<evidence type="ECO:0000256" key="3">
    <source>
        <dbReference type="ARBA" id="ARBA00038343"/>
    </source>
</evidence>
<feature type="repeat" description="WD" evidence="5">
    <location>
        <begin position="380"/>
        <end position="400"/>
    </location>
</feature>
<gene>
    <name evidence="7" type="ORF">DSTB1V02_LOCUS1424</name>
</gene>
<dbReference type="FunFam" id="2.130.10.10:FF:001038">
    <property type="entry name" value="WD repeat domain 70"/>
    <property type="match status" value="1"/>
</dbReference>
<dbReference type="Gene3D" id="2.130.10.10">
    <property type="entry name" value="YVTN repeat-like/Quinoprotein amine dehydrogenase"/>
    <property type="match status" value="1"/>
</dbReference>
<evidence type="ECO:0000256" key="5">
    <source>
        <dbReference type="PROSITE-ProRule" id="PRU00221"/>
    </source>
</evidence>
<dbReference type="SUPFAM" id="SSF50978">
    <property type="entry name" value="WD40 repeat-like"/>
    <property type="match status" value="1"/>
</dbReference>
<feature type="compositionally biased region" description="Basic and acidic residues" evidence="6">
    <location>
        <begin position="79"/>
        <end position="89"/>
    </location>
</feature>
<name>A0A7R8X2F2_9CRUS</name>
<dbReference type="PROSITE" id="PS50082">
    <property type="entry name" value="WD_REPEATS_2"/>
    <property type="match status" value="4"/>
</dbReference>
<feature type="compositionally biased region" description="Low complexity" evidence="6">
    <location>
        <begin position="55"/>
        <end position="67"/>
    </location>
</feature>
<comment type="similarity">
    <text evidence="3">Belongs to the WD repeat GAD-1 family.</text>
</comment>
<proteinExistence type="inferred from homology"/>
<dbReference type="PANTHER" id="PTHR16017:SF0">
    <property type="entry name" value="WD REPEAT-CONTAINING PROTEIN 70"/>
    <property type="match status" value="1"/>
</dbReference>
<dbReference type="GO" id="GO:0005634">
    <property type="term" value="C:nucleus"/>
    <property type="evidence" value="ECO:0007669"/>
    <property type="project" value="TreeGrafter"/>
</dbReference>
<evidence type="ECO:0000256" key="4">
    <source>
        <dbReference type="ARBA" id="ARBA00040943"/>
    </source>
</evidence>
<dbReference type="OrthoDB" id="10264376at2759"/>
<dbReference type="GO" id="GO:0035861">
    <property type="term" value="C:site of double-strand break"/>
    <property type="evidence" value="ECO:0007669"/>
    <property type="project" value="TreeGrafter"/>
</dbReference>
<feature type="compositionally biased region" description="Polar residues" evidence="6">
    <location>
        <begin position="68"/>
        <end position="78"/>
    </location>
</feature>
<keyword evidence="1 5" id="KW-0853">WD repeat</keyword>
<dbReference type="FunFam" id="2.130.10.10:FF:000294">
    <property type="entry name" value="WD repeat-containing protein 70"/>
    <property type="match status" value="1"/>
</dbReference>